<evidence type="ECO:0000313" key="3">
    <source>
        <dbReference type="Proteomes" id="UP000054097"/>
    </source>
</evidence>
<evidence type="ECO:0000259" key="1">
    <source>
        <dbReference type="PROSITE" id="PS50181"/>
    </source>
</evidence>
<name>A0A0C3B6K2_SERVB</name>
<evidence type="ECO:0000313" key="2">
    <source>
        <dbReference type="EMBL" id="KIM32460.1"/>
    </source>
</evidence>
<dbReference type="SMART" id="SM00256">
    <property type="entry name" value="FBOX"/>
    <property type="match status" value="1"/>
</dbReference>
<organism evidence="2 3">
    <name type="scientific">Serendipita vermifera MAFF 305830</name>
    <dbReference type="NCBI Taxonomy" id="933852"/>
    <lineage>
        <taxon>Eukaryota</taxon>
        <taxon>Fungi</taxon>
        <taxon>Dikarya</taxon>
        <taxon>Basidiomycota</taxon>
        <taxon>Agaricomycotina</taxon>
        <taxon>Agaricomycetes</taxon>
        <taxon>Sebacinales</taxon>
        <taxon>Serendipitaceae</taxon>
        <taxon>Serendipita</taxon>
    </lineage>
</organism>
<dbReference type="InterPro" id="IPR001810">
    <property type="entry name" value="F-box_dom"/>
</dbReference>
<protein>
    <recommendedName>
        <fullName evidence="1">F-box domain-containing protein</fullName>
    </recommendedName>
</protein>
<keyword evidence="3" id="KW-1185">Reference proteome</keyword>
<dbReference type="InterPro" id="IPR036047">
    <property type="entry name" value="F-box-like_dom_sf"/>
</dbReference>
<dbReference type="HOGENOM" id="CLU_508162_0_0_1"/>
<dbReference type="OrthoDB" id="3219396at2759"/>
<reference evidence="2 3" key="1">
    <citation type="submission" date="2014-04" db="EMBL/GenBank/DDBJ databases">
        <authorList>
            <consortium name="DOE Joint Genome Institute"/>
            <person name="Kuo A."/>
            <person name="Zuccaro A."/>
            <person name="Kohler A."/>
            <person name="Nagy L.G."/>
            <person name="Floudas D."/>
            <person name="Copeland A."/>
            <person name="Barry K.W."/>
            <person name="Cichocki N."/>
            <person name="Veneault-Fourrey C."/>
            <person name="LaButti K."/>
            <person name="Lindquist E.A."/>
            <person name="Lipzen A."/>
            <person name="Lundell T."/>
            <person name="Morin E."/>
            <person name="Murat C."/>
            <person name="Sun H."/>
            <person name="Tunlid A."/>
            <person name="Henrissat B."/>
            <person name="Grigoriev I.V."/>
            <person name="Hibbett D.S."/>
            <person name="Martin F."/>
            <person name="Nordberg H.P."/>
            <person name="Cantor M.N."/>
            <person name="Hua S.X."/>
        </authorList>
    </citation>
    <scope>NUCLEOTIDE SEQUENCE [LARGE SCALE GENOMIC DNA]</scope>
    <source>
        <strain evidence="2 3">MAFF 305830</strain>
    </source>
</reference>
<proteinExistence type="predicted"/>
<dbReference type="EMBL" id="KN824280">
    <property type="protein sequence ID" value="KIM32460.1"/>
    <property type="molecule type" value="Genomic_DNA"/>
</dbReference>
<sequence>MVQSTSSRTAGRWHGDNVLLKQSDGSEFPALLPSPTPLCFSNSTSPQCSPLPVQSFKVPSLKLETLTIELLFEIIEHMDLEDALRFRLVSKHCAEVVLMAPSILKRLLRHVKLPLPYSPKPIQSLGGKEVISLCRRAFALDANWQRKLDRLRAYSFFPLHRSYLVSLAPGGRYLVAAYHSTSGEEHFIGLYDLENPQGMVCLASCPTETPLDRLTTTWMEIKGKMGIAVTWVREIPINKTHVGSPDVEVSVLFISLDMIEALADPEHTTEDAPFEYLCCRRWKSCTIRVCTANGLLAVARSPDTLSFYDLESEEKSTIKLPHLPLSQMADPVIFAIKIMCDGTALIVRSEDGHSSQLNLHAIEAYAIPEMGQTAVDPPPVQCNYLHSNQTNYDISSMYQRQSTSDDPSTEEVIEALAYLPPVTISVESSPPAKGITQYRLFPTYVSEPEPRFGYVWPVTVWQGHYSEHDQDRTQTLNVAGADRSLSFPFTSPGRAQTPALSEFMVLDSFGDDTIPSVGLPKSIERDVVQCVSWDESSGKLCLSTVGDLKIWVLDFAV</sequence>
<feature type="domain" description="F-box" evidence="1">
    <location>
        <begin position="60"/>
        <end position="107"/>
    </location>
</feature>
<dbReference type="Proteomes" id="UP000054097">
    <property type="component" value="Unassembled WGS sequence"/>
</dbReference>
<dbReference type="Pfam" id="PF00646">
    <property type="entry name" value="F-box"/>
    <property type="match status" value="1"/>
</dbReference>
<accession>A0A0C3B6K2</accession>
<dbReference type="SUPFAM" id="SSF81383">
    <property type="entry name" value="F-box domain"/>
    <property type="match status" value="1"/>
</dbReference>
<reference evidence="3" key="2">
    <citation type="submission" date="2015-01" db="EMBL/GenBank/DDBJ databases">
        <title>Evolutionary Origins and Diversification of the Mycorrhizal Mutualists.</title>
        <authorList>
            <consortium name="DOE Joint Genome Institute"/>
            <consortium name="Mycorrhizal Genomics Consortium"/>
            <person name="Kohler A."/>
            <person name="Kuo A."/>
            <person name="Nagy L.G."/>
            <person name="Floudas D."/>
            <person name="Copeland A."/>
            <person name="Barry K.W."/>
            <person name="Cichocki N."/>
            <person name="Veneault-Fourrey C."/>
            <person name="LaButti K."/>
            <person name="Lindquist E.A."/>
            <person name="Lipzen A."/>
            <person name="Lundell T."/>
            <person name="Morin E."/>
            <person name="Murat C."/>
            <person name="Riley R."/>
            <person name="Ohm R."/>
            <person name="Sun H."/>
            <person name="Tunlid A."/>
            <person name="Henrissat B."/>
            <person name="Grigoriev I.V."/>
            <person name="Hibbett D.S."/>
            <person name="Martin F."/>
        </authorList>
    </citation>
    <scope>NUCLEOTIDE SEQUENCE [LARGE SCALE GENOMIC DNA]</scope>
    <source>
        <strain evidence="3">MAFF 305830</strain>
    </source>
</reference>
<gene>
    <name evidence="2" type="ORF">M408DRAFT_327018</name>
</gene>
<dbReference type="PROSITE" id="PS50181">
    <property type="entry name" value="FBOX"/>
    <property type="match status" value="1"/>
</dbReference>
<dbReference type="AlphaFoldDB" id="A0A0C3B6K2"/>